<reference evidence="2 3" key="1">
    <citation type="submission" date="2024-01" db="EMBL/GenBank/DDBJ databases">
        <title>The genome of the rayed Mediterranean limpet Patella caerulea (Linnaeus, 1758).</title>
        <authorList>
            <person name="Anh-Thu Weber A."/>
            <person name="Halstead-Nussloch G."/>
        </authorList>
    </citation>
    <scope>NUCLEOTIDE SEQUENCE [LARGE SCALE GENOMIC DNA]</scope>
    <source>
        <strain evidence="2">AATW-2023a</strain>
        <tissue evidence="2">Whole specimen</tissue>
    </source>
</reference>
<feature type="domain" description="Transposable element P transposase-like RNase H" evidence="1">
    <location>
        <begin position="1"/>
        <end position="63"/>
    </location>
</feature>
<evidence type="ECO:0000313" key="2">
    <source>
        <dbReference type="EMBL" id="KAK6175149.1"/>
    </source>
</evidence>
<dbReference type="AlphaFoldDB" id="A0AAN8JFI2"/>
<dbReference type="InterPro" id="IPR048365">
    <property type="entry name" value="TNP-like_RNaseH_N"/>
</dbReference>
<name>A0AAN8JFI2_PATCE</name>
<dbReference type="Proteomes" id="UP001347796">
    <property type="component" value="Unassembled WGS sequence"/>
</dbReference>
<accession>A0AAN8JFI2</accession>
<dbReference type="EMBL" id="JAZGQO010000010">
    <property type="protein sequence ID" value="KAK6175149.1"/>
    <property type="molecule type" value="Genomic_DNA"/>
</dbReference>
<protein>
    <recommendedName>
        <fullName evidence="1">Transposable element P transposase-like RNase H domain-containing protein</fullName>
    </recommendedName>
</protein>
<gene>
    <name evidence="2" type="ORF">SNE40_013671</name>
</gene>
<keyword evidence="3" id="KW-1185">Reference proteome</keyword>
<organism evidence="2 3">
    <name type="scientific">Patella caerulea</name>
    <name type="common">Rayed Mediterranean limpet</name>
    <dbReference type="NCBI Taxonomy" id="87958"/>
    <lineage>
        <taxon>Eukaryota</taxon>
        <taxon>Metazoa</taxon>
        <taxon>Spiralia</taxon>
        <taxon>Lophotrochozoa</taxon>
        <taxon>Mollusca</taxon>
        <taxon>Gastropoda</taxon>
        <taxon>Patellogastropoda</taxon>
        <taxon>Patelloidea</taxon>
        <taxon>Patellidae</taxon>
        <taxon>Patella</taxon>
    </lineage>
</organism>
<proteinExistence type="predicted"/>
<comment type="caution">
    <text evidence="2">The sequence shown here is derived from an EMBL/GenBank/DDBJ whole genome shotgun (WGS) entry which is preliminary data.</text>
</comment>
<sequence length="100" mass="11245">MAVARNSNWKVTVAYFFKCGMTREERANSINQYISKLHDVAEKIASLTCDGPACHFGMMSEFGASLDPSNFKPIFPHQVDNSPSSVFLDVCHMIQLMRNL</sequence>
<evidence type="ECO:0000259" key="1">
    <source>
        <dbReference type="Pfam" id="PF21787"/>
    </source>
</evidence>
<evidence type="ECO:0000313" key="3">
    <source>
        <dbReference type="Proteomes" id="UP001347796"/>
    </source>
</evidence>
<dbReference type="Pfam" id="PF21787">
    <property type="entry name" value="TNP-like_RNaseH_N"/>
    <property type="match status" value="1"/>
</dbReference>